<dbReference type="EMBL" id="MU001635">
    <property type="protein sequence ID" value="KAF2483033.1"/>
    <property type="molecule type" value="Genomic_DNA"/>
</dbReference>
<dbReference type="GO" id="GO:0006355">
    <property type="term" value="P:regulation of DNA-templated transcription"/>
    <property type="evidence" value="ECO:0007669"/>
    <property type="project" value="TreeGrafter"/>
</dbReference>
<feature type="domain" description="PRMT5 TIM barrel" evidence="10">
    <location>
        <begin position="41"/>
        <end position="343"/>
    </location>
</feature>
<evidence type="ECO:0000256" key="3">
    <source>
        <dbReference type="ARBA" id="ARBA00022691"/>
    </source>
</evidence>
<dbReference type="InterPro" id="IPR007857">
    <property type="entry name" value="Arg_MeTrfase_PRMT5"/>
</dbReference>
<evidence type="ECO:0000256" key="7">
    <source>
        <dbReference type="PIRSR" id="PIRSR015894-3"/>
    </source>
</evidence>
<keyword evidence="13" id="KW-1185">Reference proteome</keyword>
<feature type="domain" description="PRMT5 oligomerisation" evidence="11">
    <location>
        <begin position="530"/>
        <end position="743"/>
    </location>
</feature>
<dbReference type="AlphaFoldDB" id="A0A6A6PU88"/>
<feature type="binding site" evidence="6">
    <location>
        <position position="446"/>
    </location>
    <ligand>
        <name>S-adenosyl-L-methionine</name>
        <dbReference type="ChEBI" id="CHEBI:59789"/>
    </ligand>
</feature>
<evidence type="ECO:0000256" key="8">
    <source>
        <dbReference type="SAM" id="MobiDB-lite"/>
    </source>
</evidence>
<feature type="active site" description="Proton donor/acceptor" evidence="5">
    <location>
        <position position="497"/>
    </location>
</feature>
<dbReference type="SUPFAM" id="SSF53335">
    <property type="entry name" value="S-adenosyl-L-methionine-dependent methyltransferases"/>
    <property type="match status" value="1"/>
</dbReference>
<dbReference type="Gene3D" id="3.20.20.150">
    <property type="entry name" value="Divalent-metal-dependent TIM barrel enzymes"/>
    <property type="match status" value="1"/>
</dbReference>
<feature type="binding site" evidence="6">
    <location>
        <begin position="388"/>
        <end position="389"/>
    </location>
    <ligand>
        <name>S-adenosyl-L-methionine</name>
        <dbReference type="ChEBI" id="CHEBI:59789"/>
    </ligand>
</feature>
<evidence type="ECO:0000313" key="12">
    <source>
        <dbReference type="EMBL" id="KAF2483033.1"/>
    </source>
</evidence>
<dbReference type="GO" id="GO:0032259">
    <property type="term" value="P:methylation"/>
    <property type="evidence" value="ECO:0007669"/>
    <property type="project" value="UniProtKB-KW"/>
</dbReference>
<dbReference type="GeneID" id="54472008"/>
<evidence type="ECO:0000259" key="11">
    <source>
        <dbReference type="Pfam" id="PF17286"/>
    </source>
</evidence>
<evidence type="ECO:0000256" key="4">
    <source>
        <dbReference type="PIRNR" id="PIRNR015894"/>
    </source>
</evidence>
<organism evidence="12 13">
    <name type="scientific">Neohortaea acidophila</name>
    <dbReference type="NCBI Taxonomy" id="245834"/>
    <lineage>
        <taxon>Eukaryota</taxon>
        <taxon>Fungi</taxon>
        <taxon>Dikarya</taxon>
        <taxon>Ascomycota</taxon>
        <taxon>Pezizomycotina</taxon>
        <taxon>Dothideomycetes</taxon>
        <taxon>Dothideomycetidae</taxon>
        <taxon>Mycosphaerellales</taxon>
        <taxon>Teratosphaeriaceae</taxon>
        <taxon>Neohortaea</taxon>
    </lineage>
</organism>
<dbReference type="InterPro" id="IPR029063">
    <property type="entry name" value="SAM-dependent_MTases_sf"/>
</dbReference>
<dbReference type="InterPro" id="IPR035247">
    <property type="entry name" value="PRMT5_TIM"/>
</dbReference>
<dbReference type="Proteomes" id="UP000799767">
    <property type="component" value="Unassembled WGS sequence"/>
</dbReference>
<feature type="site" description="Critical for specifying symmetric addition of methyl groups" evidence="7">
    <location>
        <position position="382"/>
    </location>
</feature>
<dbReference type="Pfam" id="PF17285">
    <property type="entry name" value="PRMT5_TIM"/>
    <property type="match status" value="1"/>
</dbReference>
<evidence type="ECO:0000313" key="13">
    <source>
        <dbReference type="Proteomes" id="UP000799767"/>
    </source>
</evidence>
<feature type="active site" description="Proton donor/acceptor" evidence="5">
    <location>
        <position position="506"/>
    </location>
</feature>
<feature type="domain" description="PRMT5 arginine-N-methyltransferase" evidence="9">
    <location>
        <begin position="353"/>
        <end position="527"/>
    </location>
</feature>
<dbReference type="FunFam" id="3.40.50.150:FF:000149">
    <property type="entry name" value="Protein arginine N-methyltransferase"/>
    <property type="match status" value="1"/>
</dbReference>
<feature type="binding site" evidence="6">
    <location>
        <position position="379"/>
    </location>
    <ligand>
        <name>S-adenosyl-L-methionine</name>
        <dbReference type="ChEBI" id="CHEBI:59789"/>
    </ligand>
</feature>
<protein>
    <recommendedName>
        <fullName evidence="4">Protein arginine N-methyltransferase</fullName>
    </recommendedName>
</protein>
<dbReference type="Gene3D" id="3.40.50.150">
    <property type="entry name" value="Vaccinia Virus protein VP39"/>
    <property type="match status" value="1"/>
</dbReference>
<dbReference type="InterPro" id="IPR035248">
    <property type="entry name" value="PRMT5_C"/>
</dbReference>
<dbReference type="OrthoDB" id="1368803at2759"/>
<evidence type="ECO:0000256" key="5">
    <source>
        <dbReference type="PIRSR" id="PIRSR015894-1"/>
    </source>
</evidence>
<reference evidence="12" key="1">
    <citation type="journal article" date="2020" name="Stud. Mycol.">
        <title>101 Dothideomycetes genomes: a test case for predicting lifestyles and emergence of pathogens.</title>
        <authorList>
            <person name="Haridas S."/>
            <person name="Albert R."/>
            <person name="Binder M."/>
            <person name="Bloem J."/>
            <person name="Labutti K."/>
            <person name="Salamov A."/>
            <person name="Andreopoulos B."/>
            <person name="Baker S."/>
            <person name="Barry K."/>
            <person name="Bills G."/>
            <person name="Bluhm B."/>
            <person name="Cannon C."/>
            <person name="Castanera R."/>
            <person name="Culley D."/>
            <person name="Daum C."/>
            <person name="Ezra D."/>
            <person name="Gonzalez J."/>
            <person name="Henrissat B."/>
            <person name="Kuo A."/>
            <person name="Liang C."/>
            <person name="Lipzen A."/>
            <person name="Lutzoni F."/>
            <person name="Magnuson J."/>
            <person name="Mondo S."/>
            <person name="Nolan M."/>
            <person name="Ohm R."/>
            <person name="Pangilinan J."/>
            <person name="Park H.-J."/>
            <person name="Ramirez L."/>
            <person name="Alfaro M."/>
            <person name="Sun H."/>
            <person name="Tritt A."/>
            <person name="Yoshinaga Y."/>
            <person name="Zwiers L.-H."/>
            <person name="Turgeon B."/>
            <person name="Goodwin S."/>
            <person name="Spatafora J."/>
            <person name="Crous P."/>
            <person name="Grigoriev I."/>
        </authorList>
    </citation>
    <scope>NUCLEOTIDE SEQUENCE</scope>
    <source>
        <strain evidence="12">CBS 113389</strain>
    </source>
</reference>
<feature type="region of interest" description="Disordered" evidence="8">
    <location>
        <begin position="303"/>
        <end position="332"/>
    </location>
</feature>
<comment type="similarity">
    <text evidence="4">Belongs to the class I-like SAM-binding methyltransferase superfamily.</text>
</comment>
<dbReference type="PROSITE" id="PS51678">
    <property type="entry name" value="SAM_MT_PRMT"/>
    <property type="match status" value="1"/>
</dbReference>
<dbReference type="InterPro" id="IPR025799">
    <property type="entry name" value="Arg_MeTrfase"/>
</dbReference>
<dbReference type="GO" id="GO:0016274">
    <property type="term" value="F:protein-arginine N-methyltransferase activity"/>
    <property type="evidence" value="ECO:0007669"/>
    <property type="project" value="InterPro"/>
</dbReference>
<feature type="compositionally biased region" description="Low complexity" evidence="8">
    <location>
        <begin position="304"/>
        <end position="323"/>
    </location>
</feature>
<dbReference type="InterPro" id="IPR035075">
    <property type="entry name" value="PRMT5"/>
</dbReference>
<dbReference type="GO" id="GO:0005829">
    <property type="term" value="C:cytosol"/>
    <property type="evidence" value="ECO:0007669"/>
    <property type="project" value="TreeGrafter"/>
</dbReference>
<keyword evidence="2 4" id="KW-0808">Transferase</keyword>
<gene>
    <name evidence="12" type="ORF">BDY17DRAFT_249651</name>
</gene>
<dbReference type="PANTHER" id="PTHR10738">
    <property type="entry name" value="PROTEIN ARGININE N-METHYLTRANSFERASE 5"/>
    <property type="match status" value="1"/>
</dbReference>
<evidence type="ECO:0000259" key="10">
    <source>
        <dbReference type="Pfam" id="PF17285"/>
    </source>
</evidence>
<evidence type="ECO:0000256" key="6">
    <source>
        <dbReference type="PIRSR" id="PIRSR015894-2"/>
    </source>
</evidence>
<dbReference type="PIRSF" id="PIRSF015894">
    <property type="entry name" value="Skb1_MeTrfase"/>
    <property type="match status" value="1"/>
</dbReference>
<dbReference type="Gene3D" id="2.70.160.11">
    <property type="entry name" value="Hnrnp arginine n-methyltransferase1"/>
    <property type="match status" value="1"/>
</dbReference>
<dbReference type="PANTHER" id="PTHR10738:SF0">
    <property type="entry name" value="PROTEIN ARGININE N-METHYLTRANSFERASE 5"/>
    <property type="match status" value="1"/>
</dbReference>
<sequence length="745" mass="82655">MSAHGSFQPDEPAALFYIGQHDGRANVQASPDVLSLAYGLGYDFLTTPITTSAFHSRVVAQAKDLLPPTDTTCLPTLNPLTPQDSNLAPNEGNSALVGFVSAWIDLGSPNPVIAKLSQRVLNAEVAYAAFCGINTLIVHGPSAQANVVQYARDIREALALGPFVQLHILLPMTGELEHDYADSSPLAELVAESEVDLDDDDDLSRHTDLYGVWKDWNTIRTICSYSQKLSLALELPRQLPAPSLQRRWFSEPIRLLIYSRTSFLRNAKGYPVLSKQHQQLLSRFATLPSPPWLLLSDVDPLEDATSTTTTGQPTEPTPAEAASRSNEKPKDNAPHLRYLRHLQHTQPSRTAIERFGQGYEDFLQSPLQPLTDNLESITYEGFEKDPVKYEWYGRAIAAALKDLRKQIQGDRPVIVAVVGAGRGPLVTRALQASIQTGIKIQCWAVEKNPNAFLLLQRRNAIDDLWNNQVRVVKSDMRHWRGPTAAESTAPVDIFVSELLGSFGDNELSPECLDGVQHLLHPAHGVSIPQSYTAHITPLSSPRLYNDLLSRSGIEKWELPYVVMLHRYDYLCTQTNSEAEVVPDVKQTWAFSHPVPGDALEQSRGRAGGGLDTGGWAGGDGGNEHNARACKVSFTSREPGVCHGLAGYFETVLYAGNDSKIELSINPVTMPQKSRDMISWFPIFFPFKTPLYIPEESEIEVSMWRQTDDRSVWYEWIAEVYKKVRGGKRMIAVSELHSSRKNACLT</sequence>
<evidence type="ECO:0000256" key="1">
    <source>
        <dbReference type="ARBA" id="ARBA00022603"/>
    </source>
</evidence>
<evidence type="ECO:0000259" key="9">
    <source>
        <dbReference type="Pfam" id="PF05185"/>
    </source>
</evidence>
<keyword evidence="1 4" id="KW-0489">Methyltransferase</keyword>
<feature type="binding site" evidence="6">
    <location>
        <begin position="475"/>
        <end position="476"/>
    </location>
    <ligand>
        <name>S-adenosyl-L-methionine</name>
        <dbReference type="ChEBI" id="CHEBI:59789"/>
    </ligand>
</feature>
<name>A0A6A6PU88_9PEZI</name>
<accession>A0A6A6PU88</accession>
<dbReference type="GO" id="GO:0005634">
    <property type="term" value="C:nucleus"/>
    <property type="evidence" value="ECO:0007669"/>
    <property type="project" value="TreeGrafter"/>
</dbReference>
<dbReference type="Pfam" id="PF17286">
    <property type="entry name" value="PRMT5_C"/>
    <property type="match status" value="1"/>
</dbReference>
<proteinExistence type="inferred from homology"/>
<evidence type="ECO:0000256" key="2">
    <source>
        <dbReference type="ARBA" id="ARBA00022679"/>
    </source>
</evidence>
<keyword evidence="3 4" id="KW-0949">S-adenosyl-L-methionine</keyword>
<dbReference type="RefSeq" id="XP_033589603.1">
    <property type="nucleotide sequence ID" value="XM_033731006.1"/>
</dbReference>
<dbReference type="Pfam" id="PF05185">
    <property type="entry name" value="PRMT5"/>
    <property type="match status" value="1"/>
</dbReference>